<dbReference type="Pfam" id="PF23305">
    <property type="entry name" value="DUF7082"/>
    <property type="match status" value="1"/>
</dbReference>
<feature type="compositionally biased region" description="Polar residues" evidence="1">
    <location>
        <begin position="651"/>
        <end position="670"/>
    </location>
</feature>
<evidence type="ECO:0000256" key="1">
    <source>
        <dbReference type="SAM" id="MobiDB-lite"/>
    </source>
</evidence>
<dbReference type="EMBL" id="CP144051">
    <property type="protein sequence ID" value="WWD16017.1"/>
    <property type="molecule type" value="Genomic_DNA"/>
</dbReference>
<feature type="compositionally biased region" description="Pro residues" evidence="1">
    <location>
        <begin position="529"/>
        <end position="543"/>
    </location>
</feature>
<feature type="region of interest" description="Disordered" evidence="1">
    <location>
        <begin position="285"/>
        <end position="331"/>
    </location>
</feature>
<feature type="compositionally biased region" description="Polar residues" evidence="1">
    <location>
        <begin position="609"/>
        <end position="620"/>
    </location>
</feature>
<dbReference type="Proteomes" id="UP000322225">
    <property type="component" value="Chromosome 1"/>
</dbReference>
<dbReference type="GO" id="GO:0005634">
    <property type="term" value="C:nucleus"/>
    <property type="evidence" value="ECO:0007669"/>
    <property type="project" value="TreeGrafter"/>
</dbReference>
<feature type="region of interest" description="Disordered" evidence="1">
    <location>
        <begin position="525"/>
        <end position="721"/>
    </location>
</feature>
<protein>
    <recommendedName>
        <fullName evidence="2">DUF7082 domain-containing protein</fullName>
    </recommendedName>
</protein>
<evidence type="ECO:0000313" key="3">
    <source>
        <dbReference type="EMBL" id="WWD16017.1"/>
    </source>
</evidence>
<dbReference type="PANTHER" id="PTHR39463:SF1">
    <property type="entry name" value="MEDUSA"/>
    <property type="match status" value="1"/>
</dbReference>
<dbReference type="PANTHER" id="PTHR39463">
    <property type="entry name" value="MEDUSA"/>
    <property type="match status" value="1"/>
</dbReference>
<feature type="compositionally biased region" description="Polar residues" evidence="1">
    <location>
        <begin position="285"/>
        <end position="308"/>
    </location>
</feature>
<reference evidence="3" key="1">
    <citation type="submission" date="2017-08" db="EMBL/GenBank/DDBJ databases">
        <authorList>
            <person name="Cuomo C."/>
            <person name="Billmyre B."/>
            <person name="Heitman J."/>
        </authorList>
    </citation>
    <scope>NUCLEOTIDE SEQUENCE</scope>
    <source>
        <strain evidence="3">CBS 12478</strain>
    </source>
</reference>
<dbReference type="GeneID" id="43587014"/>
<gene>
    <name evidence="3" type="ORF">CI109_100442</name>
</gene>
<evidence type="ECO:0000313" key="4">
    <source>
        <dbReference type="Proteomes" id="UP000322225"/>
    </source>
</evidence>
<reference evidence="3" key="2">
    <citation type="submission" date="2024-01" db="EMBL/GenBank/DDBJ databases">
        <title>Comparative genomics of Cryptococcus and Kwoniella reveals pathogenesis evolution and contrasting modes of karyotype evolution via chromosome fusion or intercentromeric recombination.</title>
        <authorList>
            <person name="Coelho M.A."/>
            <person name="David-Palma M."/>
            <person name="Shea T."/>
            <person name="Bowers K."/>
            <person name="McGinley-Smith S."/>
            <person name="Mohammad A.W."/>
            <person name="Gnirke A."/>
            <person name="Yurkov A.M."/>
            <person name="Nowrousian M."/>
            <person name="Sun S."/>
            <person name="Cuomo C.A."/>
            <person name="Heitman J."/>
        </authorList>
    </citation>
    <scope>NUCLEOTIDE SEQUENCE</scope>
    <source>
        <strain evidence="3">CBS 12478</strain>
    </source>
</reference>
<dbReference type="InterPro" id="IPR055509">
    <property type="entry name" value="DUF7082"/>
</dbReference>
<dbReference type="RefSeq" id="XP_031862703.2">
    <property type="nucleotide sequence ID" value="XM_032002896.2"/>
</dbReference>
<keyword evidence="4" id="KW-1185">Reference proteome</keyword>
<feature type="compositionally biased region" description="Pro residues" evidence="1">
    <location>
        <begin position="321"/>
        <end position="330"/>
    </location>
</feature>
<proteinExistence type="predicted"/>
<feature type="compositionally biased region" description="Polar residues" evidence="1">
    <location>
        <begin position="137"/>
        <end position="151"/>
    </location>
</feature>
<feature type="region of interest" description="Disordered" evidence="1">
    <location>
        <begin position="243"/>
        <end position="264"/>
    </location>
</feature>
<evidence type="ECO:0000259" key="2">
    <source>
        <dbReference type="Pfam" id="PF23305"/>
    </source>
</evidence>
<feature type="region of interest" description="Disordered" evidence="1">
    <location>
        <begin position="137"/>
        <end position="157"/>
    </location>
</feature>
<feature type="compositionally biased region" description="Low complexity" evidence="1">
    <location>
        <begin position="573"/>
        <end position="608"/>
    </location>
</feature>
<feature type="compositionally biased region" description="Polar residues" evidence="1">
    <location>
        <begin position="702"/>
        <end position="712"/>
    </location>
</feature>
<name>A0AAJ8MUN5_9TREE</name>
<sequence>MYHTSASQVNLPPPISQHRLYQPPAPSYPRPQYAPRTGMDSFGLPPSPSSQFSPDTPNTSAPYASTVGSTLLQSRPYMSPHLSGQFNDLSTQSPAILHGQPRPGPSNVSESHVAVHEWGPDEGTQGTQLTVKCDVNFPSSTPSSINDGSSPDPSPRMSGKALRVVFGQHPVQTAVHLLMNSSQMGGGQLCQLSATVPSWSTTGAGGMGGGNRVQVFVQVLAENHAIIESVPLGDFVYNNGGPRGNPLKRGGDTMESSRPSPHALHRRVISTSSAAYGTPEMQQYATMPSTYHPSPSGRSVAESSGSWQSPYMAPSSSLPSLPQPAPPPYTPGLQPSLMRSTQLTPGIPAPTSYVNSGQKACLELNGDLMSMSKGWSTEEWHSRRRLVQFWRRQEGTTIHAAFKPISQAEYPAFQQSIIISCIFREDKNACFVTSVDAIYLLEALVGTRFTVEEKNRIRRNLEGFRPITVSKSKPGSEDFFRLIMNFPNPRPRNIEKDVKVFPWEILGPALKKIIGKYSASFPYAQSNPSMPPPPPPSMLPPPHFAMSHPLQPMMSTTPIPEDDYVKDEYSQMSASTSGPPASGSAPHLVSHSSSESSTSYAQSSAYSHPTNNPHTPQHGSSPGAYRSVSAASGPTHQAHGSEEKTGGYLNLSPSYAQPGSQWVNGSNVDPNDTIGGSSGSYVLPSGMGYPDQPHQLPHVHQSDISRQPSSSDLRVMYPGMS</sequence>
<feature type="domain" description="DUF7082" evidence="2">
    <location>
        <begin position="359"/>
        <end position="514"/>
    </location>
</feature>
<feature type="compositionally biased region" description="Polar residues" evidence="1">
    <location>
        <begin position="1"/>
        <end position="10"/>
    </location>
</feature>
<accession>A0AAJ8MUN5</accession>
<organism evidence="3 4">
    <name type="scientific">Kwoniella shandongensis</name>
    <dbReference type="NCBI Taxonomy" id="1734106"/>
    <lineage>
        <taxon>Eukaryota</taxon>
        <taxon>Fungi</taxon>
        <taxon>Dikarya</taxon>
        <taxon>Basidiomycota</taxon>
        <taxon>Agaricomycotina</taxon>
        <taxon>Tremellomycetes</taxon>
        <taxon>Tremellales</taxon>
        <taxon>Cryptococcaceae</taxon>
        <taxon>Kwoniella</taxon>
    </lineage>
</organism>
<feature type="compositionally biased region" description="Low complexity" evidence="1">
    <location>
        <begin position="309"/>
        <end position="320"/>
    </location>
</feature>
<feature type="region of interest" description="Disordered" evidence="1">
    <location>
        <begin position="1"/>
        <end position="65"/>
    </location>
</feature>
<dbReference type="KEGG" id="ksn:43587014"/>
<feature type="compositionally biased region" description="Polar residues" evidence="1">
    <location>
        <begin position="49"/>
        <end position="65"/>
    </location>
</feature>
<dbReference type="AlphaFoldDB" id="A0AAJ8MUN5"/>